<dbReference type="InterPro" id="IPR036291">
    <property type="entry name" value="NAD(P)-bd_dom_sf"/>
</dbReference>
<dbReference type="SUPFAM" id="SSF51735">
    <property type="entry name" value="NAD(P)-binding Rossmann-fold domains"/>
    <property type="match status" value="1"/>
</dbReference>
<dbReference type="Gene3D" id="3.40.50.720">
    <property type="entry name" value="NAD(P)-binding Rossmann-like Domain"/>
    <property type="match status" value="1"/>
</dbReference>
<accession>A0A3Q7XZ16</accession>
<reference evidence="6" key="2">
    <citation type="submission" date="2025-08" db="UniProtKB">
        <authorList>
            <consortium name="RefSeq"/>
        </authorList>
    </citation>
    <scope>IDENTIFICATION</scope>
    <source>
        <tissue evidence="6">Etiolated seedlings</tissue>
    </source>
</reference>
<dbReference type="RefSeq" id="XP_073223197.1">
    <property type="nucleotide sequence ID" value="XM_073367096.1"/>
</dbReference>
<gene>
    <name evidence="6" type="primary">LOC101497078</name>
</gene>
<dbReference type="GeneID" id="101497078"/>
<feature type="domain" description="NAD-dependent epimerase/dehydratase" evidence="4">
    <location>
        <begin position="45"/>
        <end position="257"/>
    </location>
</feature>
<proteinExistence type="inferred from homology"/>
<dbReference type="AlphaFoldDB" id="A0A3Q7XZ16"/>
<dbReference type="RefSeq" id="XP_027189681.1">
    <property type="nucleotide sequence ID" value="XM_027333880.1"/>
</dbReference>
<dbReference type="InterPro" id="IPR001509">
    <property type="entry name" value="Epimerase_deHydtase"/>
</dbReference>
<dbReference type="PaxDb" id="3827-XP_004499195.1"/>
<comment type="similarity">
    <text evidence="1">Belongs to the NAD(P)-dependent epimerase/dehydratase family.</text>
</comment>
<dbReference type="PANTHER" id="PTHR43574">
    <property type="entry name" value="EPIMERASE-RELATED"/>
    <property type="match status" value="1"/>
</dbReference>
<keyword evidence="5" id="KW-1185">Reference proteome</keyword>
<dbReference type="Proteomes" id="UP000087171">
    <property type="component" value="Chromosome Ca4"/>
</dbReference>
<name>A0A3Q7XZ16_CICAR</name>
<evidence type="ECO:0000256" key="3">
    <source>
        <dbReference type="ARBA" id="ARBA00023235"/>
    </source>
</evidence>
<protein>
    <submittedName>
        <fullName evidence="6">Uncharacterized protein LOC101497078 isoform X1</fullName>
    </submittedName>
</protein>
<evidence type="ECO:0000313" key="5">
    <source>
        <dbReference type="Proteomes" id="UP000087171"/>
    </source>
</evidence>
<sequence>MEIGQIRGSAFCHRHGHGHVRRNFGISLSTTPTLFSTKSENRMFILGMGFVGQTLARNLQNQGWVVSGTCTTHVKKKKLEDLGFHVHLFDANHPDLSILQRLRNYTHFLVSVPPVVGIGDPMLKHEELIRSSLVNSGLQWLCYLSSTSVYGDCDGELVDEDYPTNPENELAKLRLTSEEGWSNLAHHLGCSPQIFRLGGIYGPGRSAVDTVIKRKPLSEGQKGRKYRKYTSRVHVDDICQALMAAIYAPSSSSVGHVIFRVVYNIVDDNPAPREQVFEYARKLVEKKWPGLKLQSLEQKDWSIIKTRNQRGEKRVCNARMKKELGVQLLYPDYRSGLQSIIDQIENPFHCY</sequence>
<dbReference type="GO" id="GO:0016853">
    <property type="term" value="F:isomerase activity"/>
    <property type="evidence" value="ECO:0007669"/>
    <property type="project" value="UniProtKB-KW"/>
</dbReference>
<keyword evidence="2" id="KW-0520">NAD</keyword>
<dbReference type="CDD" id="cd05266">
    <property type="entry name" value="SDR_a4"/>
    <property type="match status" value="1"/>
</dbReference>
<evidence type="ECO:0000256" key="2">
    <source>
        <dbReference type="ARBA" id="ARBA00023027"/>
    </source>
</evidence>
<organism evidence="5 6">
    <name type="scientific">Cicer arietinum</name>
    <name type="common">Chickpea</name>
    <name type="synonym">Garbanzo</name>
    <dbReference type="NCBI Taxonomy" id="3827"/>
    <lineage>
        <taxon>Eukaryota</taxon>
        <taxon>Viridiplantae</taxon>
        <taxon>Streptophyta</taxon>
        <taxon>Embryophyta</taxon>
        <taxon>Tracheophyta</taxon>
        <taxon>Spermatophyta</taxon>
        <taxon>Magnoliopsida</taxon>
        <taxon>eudicotyledons</taxon>
        <taxon>Gunneridae</taxon>
        <taxon>Pentapetalae</taxon>
        <taxon>rosids</taxon>
        <taxon>fabids</taxon>
        <taxon>Fabales</taxon>
        <taxon>Fabaceae</taxon>
        <taxon>Papilionoideae</taxon>
        <taxon>50 kb inversion clade</taxon>
        <taxon>NPAAA clade</taxon>
        <taxon>Hologalegina</taxon>
        <taxon>IRL clade</taxon>
        <taxon>Cicereae</taxon>
        <taxon>Cicer</taxon>
    </lineage>
</organism>
<evidence type="ECO:0000313" key="6">
    <source>
        <dbReference type="RefSeq" id="XP_027189681.1"/>
    </source>
</evidence>
<dbReference type="OrthoDB" id="5824at2759"/>
<dbReference type="STRING" id="3827.A0A3Q7XZ16"/>
<reference evidence="5" key="1">
    <citation type="journal article" date="2013" name="Nat. Biotechnol.">
        <title>Draft genome sequence of chickpea (Cicer arietinum) provides a resource for trait improvement.</title>
        <authorList>
            <person name="Varshney R.K."/>
            <person name="Song C."/>
            <person name="Saxena R.K."/>
            <person name="Azam S."/>
            <person name="Yu S."/>
            <person name="Sharpe A.G."/>
            <person name="Cannon S."/>
            <person name="Baek J."/>
            <person name="Rosen B.D."/>
            <person name="Tar'an B."/>
            <person name="Millan T."/>
            <person name="Zhang X."/>
            <person name="Ramsay L.D."/>
            <person name="Iwata A."/>
            <person name="Wang Y."/>
            <person name="Nelson W."/>
            <person name="Farmer A.D."/>
            <person name="Gaur P.M."/>
            <person name="Soderlund C."/>
            <person name="Penmetsa R.V."/>
            <person name="Xu C."/>
            <person name="Bharti A.K."/>
            <person name="He W."/>
            <person name="Winter P."/>
            <person name="Zhao S."/>
            <person name="Hane J.K."/>
            <person name="Carrasquilla-Garcia N."/>
            <person name="Condie J.A."/>
            <person name="Upadhyaya H.D."/>
            <person name="Luo M.C."/>
            <person name="Thudi M."/>
            <person name="Gowda C.L."/>
            <person name="Singh N.P."/>
            <person name="Lichtenzveig J."/>
            <person name="Gali K.K."/>
            <person name="Rubio J."/>
            <person name="Nadarajan N."/>
            <person name="Dolezel J."/>
            <person name="Bansal K.C."/>
            <person name="Xu X."/>
            <person name="Edwards D."/>
            <person name="Zhang G."/>
            <person name="Kahl G."/>
            <person name="Gil J."/>
            <person name="Singh K.B."/>
            <person name="Datta S.K."/>
            <person name="Jackson S.A."/>
            <person name="Wang J."/>
            <person name="Cook D.R."/>
        </authorList>
    </citation>
    <scope>NUCLEOTIDE SEQUENCE [LARGE SCALE GENOMIC DNA]</scope>
    <source>
        <strain evidence="5">cv. CDC Frontier</strain>
    </source>
</reference>
<keyword evidence="3" id="KW-0413">Isomerase</keyword>
<dbReference type="Pfam" id="PF01370">
    <property type="entry name" value="Epimerase"/>
    <property type="match status" value="1"/>
</dbReference>
<evidence type="ECO:0000256" key="1">
    <source>
        <dbReference type="ARBA" id="ARBA00007637"/>
    </source>
</evidence>
<evidence type="ECO:0000259" key="4">
    <source>
        <dbReference type="Pfam" id="PF01370"/>
    </source>
</evidence>